<dbReference type="RefSeq" id="WP_154708195.1">
    <property type="nucleotide sequence ID" value="NZ_QARO01000056.1"/>
</dbReference>
<evidence type="ECO:0000313" key="5">
    <source>
        <dbReference type="Proteomes" id="UP000251540"/>
    </source>
</evidence>
<gene>
    <name evidence="3" type="ORF">DAX73_27395</name>
    <name evidence="2" type="ORF">DAX92_28335</name>
</gene>
<proteinExistence type="predicted"/>
<dbReference type="InterPro" id="IPR031922">
    <property type="entry name" value="Pesticin_C"/>
</dbReference>
<name>A0A7Z1PXK0_SALET</name>
<accession>A0A7Z1PXK0</accession>
<sequence>MLRDGVPKNIVDKLSPYVGPRGETAKDMVESVKMV</sequence>
<evidence type="ECO:0000259" key="1">
    <source>
        <dbReference type="Pfam" id="PF16754"/>
    </source>
</evidence>
<reference evidence="4 5" key="1">
    <citation type="submission" date="2018-04" db="EMBL/GenBank/DDBJ databases">
        <title>Whole genome sequencing of Salmonella enterica.</title>
        <authorList>
            <person name="Bell R."/>
        </authorList>
    </citation>
    <scope>NUCLEOTIDE SEQUENCE [LARGE SCALE GENOMIC DNA]</scope>
    <source>
        <strain evidence="2 5">CFSAN058609</strain>
        <strain evidence="3 4">CFSAN058610</strain>
    </source>
</reference>
<feature type="domain" description="Pesticin C-terminal" evidence="1">
    <location>
        <begin position="3"/>
        <end position="31"/>
    </location>
</feature>
<dbReference type="Proteomes" id="UP000251351">
    <property type="component" value="Unassembled WGS sequence"/>
</dbReference>
<comment type="caution">
    <text evidence="2">The sequence shown here is derived from an EMBL/GenBank/DDBJ whole genome shotgun (WGS) entry which is preliminary data.</text>
</comment>
<evidence type="ECO:0000313" key="3">
    <source>
        <dbReference type="EMBL" id="PUF50707.1"/>
    </source>
</evidence>
<protein>
    <recommendedName>
        <fullName evidence="1">Pesticin C-terminal domain-containing protein</fullName>
    </recommendedName>
</protein>
<dbReference type="Proteomes" id="UP000251540">
    <property type="component" value="Unassembled WGS sequence"/>
</dbReference>
<evidence type="ECO:0000313" key="2">
    <source>
        <dbReference type="EMBL" id="PUF22753.1"/>
    </source>
</evidence>
<organism evidence="2 5">
    <name type="scientific">Salmonella enterica I</name>
    <dbReference type="NCBI Taxonomy" id="59201"/>
    <lineage>
        <taxon>Bacteria</taxon>
        <taxon>Pseudomonadati</taxon>
        <taxon>Pseudomonadota</taxon>
        <taxon>Gammaproteobacteria</taxon>
        <taxon>Enterobacterales</taxon>
        <taxon>Enterobacteriaceae</taxon>
        <taxon>Salmonella</taxon>
    </lineage>
</organism>
<evidence type="ECO:0000313" key="4">
    <source>
        <dbReference type="Proteomes" id="UP000251351"/>
    </source>
</evidence>
<dbReference type="GO" id="GO:0003796">
    <property type="term" value="F:lysozyme activity"/>
    <property type="evidence" value="ECO:0007669"/>
    <property type="project" value="InterPro"/>
</dbReference>
<dbReference type="Pfam" id="PF16754">
    <property type="entry name" value="Pesticin"/>
    <property type="match status" value="1"/>
</dbReference>
<dbReference type="EMBL" id="QARP01000088">
    <property type="protein sequence ID" value="PUF22753.1"/>
    <property type="molecule type" value="Genomic_DNA"/>
</dbReference>
<dbReference type="EMBL" id="QARO01000056">
    <property type="protein sequence ID" value="PUF50707.1"/>
    <property type="molecule type" value="Genomic_DNA"/>
</dbReference>
<dbReference type="AlphaFoldDB" id="A0A7Z1PXK0"/>